<sequence>MATASEPGPFSSLHKKMQLKPGTQLWVWPEAATAPELADTQDLVRAGLDEANAAVLFVEGSADVEKIMADYRPRLSELKVVWLVYAKGNKAPVNRDTLWTRLLGHSWRAVSNVSYSDSLSAIRIRPLKTGEEVRQP</sequence>
<reference evidence="1" key="1">
    <citation type="journal article" date="2021" name="PeerJ">
        <title>Extensive microbial diversity within the chicken gut microbiome revealed by metagenomics and culture.</title>
        <authorList>
            <person name="Gilroy R."/>
            <person name="Ravi A."/>
            <person name="Getino M."/>
            <person name="Pursley I."/>
            <person name="Horton D.L."/>
            <person name="Alikhan N.F."/>
            <person name="Baker D."/>
            <person name="Gharbi K."/>
            <person name="Hall N."/>
            <person name="Watson M."/>
            <person name="Adriaenssens E.M."/>
            <person name="Foster-Nyarko E."/>
            <person name="Jarju S."/>
            <person name="Secka A."/>
            <person name="Antonio M."/>
            <person name="Oren A."/>
            <person name="Chaudhuri R.R."/>
            <person name="La Ragione R."/>
            <person name="Hildebrand F."/>
            <person name="Pallen M.J."/>
        </authorList>
    </citation>
    <scope>NUCLEOTIDE SEQUENCE</scope>
    <source>
        <strain evidence="1">ChiGjej1B1-18357</strain>
    </source>
</reference>
<dbReference type="AlphaFoldDB" id="A0A921F582"/>
<evidence type="ECO:0000313" key="1">
    <source>
        <dbReference type="EMBL" id="HJE91485.1"/>
    </source>
</evidence>
<protein>
    <submittedName>
        <fullName evidence="1">Uncharacterized protein</fullName>
    </submittedName>
</protein>
<name>A0A921F582_9ACTN</name>
<evidence type="ECO:0000313" key="2">
    <source>
        <dbReference type="Proteomes" id="UP000776650"/>
    </source>
</evidence>
<dbReference type="Proteomes" id="UP000776650">
    <property type="component" value="Unassembled WGS sequence"/>
</dbReference>
<dbReference type="RefSeq" id="WP_303913890.1">
    <property type="nucleotide sequence ID" value="NZ_DYXM01000215.1"/>
</dbReference>
<reference evidence="1" key="2">
    <citation type="submission" date="2021-09" db="EMBL/GenBank/DDBJ databases">
        <authorList>
            <person name="Gilroy R."/>
        </authorList>
    </citation>
    <scope>NUCLEOTIDE SEQUENCE</scope>
    <source>
        <strain evidence="1">ChiGjej1B1-18357</strain>
    </source>
</reference>
<comment type="caution">
    <text evidence="1">The sequence shown here is derived from an EMBL/GenBank/DDBJ whole genome shotgun (WGS) entry which is preliminary data.</text>
</comment>
<accession>A0A921F582</accession>
<dbReference type="EMBL" id="DYXM01000215">
    <property type="protein sequence ID" value="HJE91485.1"/>
    <property type="molecule type" value="Genomic_DNA"/>
</dbReference>
<proteinExistence type="predicted"/>
<organism evidence="1 2">
    <name type="scientific">Dietzia timorensis</name>
    <dbReference type="NCBI Taxonomy" id="499555"/>
    <lineage>
        <taxon>Bacteria</taxon>
        <taxon>Bacillati</taxon>
        <taxon>Actinomycetota</taxon>
        <taxon>Actinomycetes</taxon>
        <taxon>Mycobacteriales</taxon>
        <taxon>Dietziaceae</taxon>
        <taxon>Dietzia</taxon>
    </lineage>
</organism>
<gene>
    <name evidence="1" type="ORF">K8V11_10800</name>
</gene>